<evidence type="ECO:0000313" key="1">
    <source>
        <dbReference type="EMBL" id="AKB74166.1"/>
    </source>
</evidence>
<accession>A0A0E3S231</accession>
<keyword evidence="2" id="KW-1185">Reference proteome</keyword>
<name>A0A0E3S231_9EURY</name>
<protein>
    <submittedName>
        <fullName evidence="1">Uncharacterized protein</fullName>
    </submittedName>
</protein>
<dbReference type="STRING" id="1434111.MSLAZ_0905"/>
<dbReference type="HOGENOM" id="CLU_2662351_0_0_2"/>
<dbReference type="AlphaFoldDB" id="A0A0E3S231"/>
<dbReference type="KEGG" id="mls:MSLAZ_0905"/>
<proteinExistence type="predicted"/>
<reference evidence="1 2" key="1">
    <citation type="submission" date="2014-07" db="EMBL/GenBank/DDBJ databases">
        <title>Methanogenic archaea and the global carbon cycle.</title>
        <authorList>
            <person name="Henriksen J.R."/>
            <person name="Luke J."/>
            <person name="Reinhart S."/>
            <person name="Benedict M.N."/>
            <person name="Youngblut N.D."/>
            <person name="Metcalf M.E."/>
            <person name="Whitaker R.J."/>
            <person name="Metcalf W.W."/>
        </authorList>
    </citation>
    <scope>NUCLEOTIDE SEQUENCE [LARGE SCALE GENOMIC DNA]</scope>
    <source>
        <strain evidence="1 2">Z-7289</strain>
    </source>
</reference>
<evidence type="ECO:0000313" key="2">
    <source>
        <dbReference type="Proteomes" id="UP000033072"/>
    </source>
</evidence>
<gene>
    <name evidence="1" type="ORF">MSLAZ_0905</name>
</gene>
<organism evidence="1 2">
    <name type="scientific">Methanosarcina lacustris Z-7289</name>
    <dbReference type="NCBI Taxonomy" id="1434111"/>
    <lineage>
        <taxon>Archaea</taxon>
        <taxon>Methanobacteriati</taxon>
        <taxon>Methanobacteriota</taxon>
        <taxon>Stenosarchaea group</taxon>
        <taxon>Methanomicrobia</taxon>
        <taxon>Methanosarcinales</taxon>
        <taxon>Methanosarcinaceae</taxon>
        <taxon>Methanosarcina</taxon>
    </lineage>
</organism>
<sequence>MFSKNVIDFLKSYKIRFLTGFFCSLAFRAERFSRILVQEIQIGYIFQANLNIIEPAPDLRNILPFSPETAFQPNN</sequence>
<dbReference type="PATRIC" id="fig|1434111.4.peg.1157"/>
<dbReference type="EMBL" id="CP009515">
    <property type="protein sequence ID" value="AKB74166.1"/>
    <property type="molecule type" value="Genomic_DNA"/>
</dbReference>
<dbReference type="Proteomes" id="UP000033072">
    <property type="component" value="Chromosome"/>
</dbReference>